<feature type="domain" description="Acyltransferase 3" evidence="4">
    <location>
        <begin position="297"/>
        <end position="673"/>
    </location>
</feature>
<dbReference type="Pfam" id="PF01757">
    <property type="entry name" value="Acyl_transf_3"/>
    <property type="match status" value="1"/>
</dbReference>
<reference evidence="6" key="2">
    <citation type="submission" date="2020-12" db="EMBL/GenBank/DDBJ databases">
        <authorList>
            <person name="Kanost M."/>
        </authorList>
    </citation>
    <scope>NUCLEOTIDE SEQUENCE</scope>
</reference>
<organism evidence="6 7">
    <name type="scientific">Manduca sexta</name>
    <name type="common">Tobacco hawkmoth</name>
    <name type="synonym">Tobacco hornworm</name>
    <dbReference type="NCBI Taxonomy" id="7130"/>
    <lineage>
        <taxon>Eukaryota</taxon>
        <taxon>Metazoa</taxon>
        <taxon>Ecdysozoa</taxon>
        <taxon>Arthropoda</taxon>
        <taxon>Hexapoda</taxon>
        <taxon>Insecta</taxon>
        <taxon>Pterygota</taxon>
        <taxon>Neoptera</taxon>
        <taxon>Endopterygota</taxon>
        <taxon>Lepidoptera</taxon>
        <taxon>Glossata</taxon>
        <taxon>Ditrysia</taxon>
        <taxon>Bombycoidea</taxon>
        <taxon>Sphingidae</taxon>
        <taxon>Sphinginae</taxon>
        <taxon>Sphingini</taxon>
        <taxon>Manduca</taxon>
    </lineage>
</organism>
<dbReference type="AlphaFoldDB" id="A0A921Z726"/>
<feature type="transmembrane region" description="Helical" evidence="2">
    <location>
        <begin position="658"/>
        <end position="680"/>
    </location>
</feature>
<gene>
    <name evidence="6" type="ORF">O3G_MSEX007645</name>
</gene>
<accession>A0A921Z726</accession>
<keyword evidence="3" id="KW-0732">Signal</keyword>
<evidence type="ECO:0000259" key="5">
    <source>
        <dbReference type="Pfam" id="PF20146"/>
    </source>
</evidence>
<evidence type="ECO:0000256" key="2">
    <source>
        <dbReference type="SAM" id="Phobius"/>
    </source>
</evidence>
<name>A0A921Z726_MANSE</name>
<feature type="transmembrane region" description="Helical" evidence="2">
    <location>
        <begin position="625"/>
        <end position="646"/>
    </location>
</feature>
<feature type="transmembrane region" description="Helical" evidence="2">
    <location>
        <begin position="234"/>
        <end position="255"/>
    </location>
</feature>
<feature type="compositionally biased region" description="Polar residues" evidence="1">
    <location>
        <begin position="702"/>
        <end position="740"/>
    </location>
</feature>
<feature type="transmembrane region" description="Helical" evidence="2">
    <location>
        <begin position="343"/>
        <end position="365"/>
    </location>
</feature>
<feature type="chain" id="PRO_5037387365" description="Nose resistant to fluoxetine protein 6" evidence="3">
    <location>
        <begin position="17"/>
        <end position="740"/>
    </location>
</feature>
<feature type="transmembrane region" description="Helical" evidence="2">
    <location>
        <begin position="552"/>
        <end position="572"/>
    </location>
</feature>
<protein>
    <recommendedName>
        <fullName evidence="8">Nose resistant to fluoxetine protein 6</fullName>
    </recommendedName>
</protein>
<evidence type="ECO:0000259" key="4">
    <source>
        <dbReference type="Pfam" id="PF01757"/>
    </source>
</evidence>
<sequence>MKRLLIYLFLVINVKCLVLNQTENSEARYINERLTKENVEVAKSVQDESRVYLDDVMFMLKNQNWTLEEKPCLDTIYLMLQNLQNFTLWAVWAWDTQSSEPQGLLFGNRYQLGNFDQCLNAPWSDKHKNLRFKYCLADIILERTDKDKRKPVDKPLSPYQSALDFIEYRPPHTRPLNEITWGVCAPVSCQPKTIEQLTEIMLNRSHLGAAGIKPNIAVTEECQISNQQREYDGLFYGFISLVGILVILSLICTYLNNRKNDSSEETKKSAIIEAFCLRENASNLLKMKKDGIEVFYGIRFLTMCFIVLDHQIGIYNSGPISDGLISDKDAQSTVGMLVLHDDLFVDTFFLLSGFLTCINFVRFKVLPNPIFLILKRYVRLIVAYAIVIFFISAIYPYTGSGPLWNRAVAHDTDQCRKNWWLNLLMVSNYVDTENICIVVSWYIPCDFQFFVVTVILFWIYKRLPRLGLLLTSVVTIASLVLPAIINYMYQLSAVQLFTFEFVMNPRASEDFHLAYIKSHTRYAAYLVGFFSGYIFAKYNAKSNTRRISMKWSVLGTFFAIVLMLVVMMVGSTFLWRDYNSLEGAMYAALNRPAWACGVAAIVLCCSLGDVPIVKKFLSWYPWVPLSRLAYGLYLVHHIIITHNVFVTRNPQHNDYFEILILAGGVTVYGCVVALLLWLFAEAPANNLLTLILKPKSRRTEASNKNQPTISVHPSISTLPTSSSGHLQDNLPNTVHFSSKF</sequence>
<feature type="signal peptide" evidence="3">
    <location>
        <begin position="1"/>
        <end position="16"/>
    </location>
</feature>
<feature type="transmembrane region" description="Helical" evidence="2">
    <location>
        <begin position="522"/>
        <end position="540"/>
    </location>
</feature>
<feature type="region of interest" description="Disordered" evidence="1">
    <location>
        <begin position="699"/>
        <end position="740"/>
    </location>
</feature>
<evidence type="ECO:0000256" key="1">
    <source>
        <dbReference type="SAM" id="MobiDB-lite"/>
    </source>
</evidence>
<dbReference type="Proteomes" id="UP000791440">
    <property type="component" value="Unassembled WGS sequence"/>
</dbReference>
<dbReference type="InterPro" id="IPR052728">
    <property type="entry name" value="O2_lipid_transport_reg"/>
</dbReference>
<keyword evidence="2" id="KW-1133">Transmembrane helix</keyword>
<feature type="transmembrane region" description="Helical" evidence="2">
    <location>
        <begin position="377"/>
        <end position="397"/>
    </location>
</feature>
<evidence type="ECO:0008006" key="8">
    <source>
        <dbReference type="Google" id="ProtNLM"/>
    </source>
</evidence>
<keyword evidence="2" id="KW-0472">Membrane</keyword>
<dbReference type="InterPro" id="IPR006621">
    <property type="entry name" value="Nose-resist-to-fluoxetine_N"/>
</dbReference>
<dbReference type="EMBL" id="JH668424">
    <property type="protein sequence ID" value="KAG6452444.1"/>
    <property type="molecule type" value="Genomic_DNA"/>
</dbReference>
<evidence type="ECO:0000256" key="3">
    <source>
        <dbReference type="SAM" id="SignalP"/>
    </source>
</evidence>
<feature type="transmembrane region" description="Helical" evidence="2">
    <location>
        <begin position="467"/>
        <end position="489"/>
    </location>
</feature>
<evidence type="ECO:0000313" key="7">
    <source>
        <dbReference type="Proteomes" id="UP000791440"/>
    </source>
</evidence>
<dbReference type="GO" id="GO:0016747">
    <property type="term" value="F:acyltransferase activity, transferring groups other than amino-acyl groups"/>
    <property type="evidence" value="ECO:0007669"/>
    <property type="project" value="InterPro"/>
</dbReference>
<reference evidence="6" key="1">
    <citation type="journal article" date="2016" name="Insect Biochem. Mol. Biol.">
        <title>Multifaceted biological insights from a draft genome sequence of the tobacco hornworm moth, Manduca sexta.</title>
        <authorList>
            <person name="Kanost M.R."/>
            <person name="Arrese E.L."/>
            <person name="Cao X."/>
            <person name="Chen Y.R."/>
            <person name="Chellapilla S."/>
            <person name="Goldsmith M.R."/>
            <person name="Grosse-Wilde E."/>
            <person name="Heckel D.G."/>
            <person name="Herndon N."/>
            <person name="Jiang H."/>
            <person name="Papanicolaou A."/>
            <person name="Qu J."/>
            <person name="Soulages J.L."/>
            <person name="Vogel H."/>
            <person name="Walters J."/>
            <person name="Waterhouse R.M."/>
            <person name="Ahn S.J."/>
            <person name="Almeida F.C."/>
            <person name="An C."/>
            <person name="Aqrawi P."/>
            <person name="Bretschneider A."/>
            <person name="Bryant W.B."/>
            <person name="Bucks S."/>
            <person name="Chao H."/>
            <person name="Chevignon G."/>
            <person name="Christen J.M."/>
            <person name="Clarke D.F."/>
            <person name="Dittmer N.T."/>
            <person name="Ferguson L.C.F."/>
            <person name="Garavelou S."/>
            <person name="Gordon K.H.J."/>
            <person name="Gunaratna R.T."/>
            <person name="Han Y."/>
            <person name="Hauser F."/>
            <person name="He Y."/>
            <person name="Heidel-Fischer H."/>
            <person name="Hirsh A."/>
            <person name="Hu Y."/>
            <person name="Jiang H."/>
            <person name="Kalra D."/>
            <person name="Klinner C."/>
            <person name="Konig C."/>
            <person name="Kovar C."/>
            <person name="Kroll A.R."/>
            <person name="Kuwar S.S."/>
            <person name="Lee S.L."/>
            <person name="Lehman R."/>
            <person name="Li K."/>
            <person name="Li Z."/>
            <person name="Liang H."/>
            <person name="Lovelace S."/>
            <person name="Lu Z."/>
            <person name="Mansfield J.H."/>
            <person name="McCulloch K.J."/>
            <person name="Mathew T."/>
            <person name="Morton B."/>
            <person name="Muzny D.M."/>
            <person name="Neunemann D."/>
            <person name="Ongeri F."/>
            <person name="Pauchet Y."/>
            <person name="Pu L.L."/>
            <person name="Pyrousis I."/>
            <person name="Rao X.J."/>
            <person name="Redding A."/>
            <person name="Roesel C."/>
            <person name="Sanchez-Gracia A."/>
            <person name="Schaack S."/>
            <person name="Shukla A."/>
            <person name="Tetreau G."/>
            <person name="Wang Y."/>
            <person name="Xiong G.H."/>
            <person name="Traut W."/>
            <person name="Walsh T.K."/>
            <person name="Worley K.C."/>
            <person name="Wu D."/>
            <person name="Wu W."/>
            <person name="Wu Y.Q."/>
            <person name="Zhang X."/>
            <person name="Zou Z."/>
            <person name="Zucker H."/>
            <person name="Briscoe A.D."/>
            <person name="Burmester T."/>
            <person name="Clem R.J."/>
            <person name="Feyereisen R."/>
            <person name="Grimmelikhuijzen C.J.P."/>
            <person name="Hamodrakas S.J."/>
            <person name="Hansson B.S."/>
            <person name="Huguet E."/>
            <person name="Jermiin L.S."/>
            <person name="Lan Q."/>
            <person name="Lehman H.K."/>
            <person name="Lorenzen M."/>
            <person name="Merzendorfer H."/>
            <person name="Michalopoulos I."/>
            <person name="Morton D.B."/>
            <person name="Muthukrishnan S."/>
            <person name="Oakeshott J.G."/>
            <person name="Palmer W."/>
            <person name="Park Y."/>
            <person name="Passarelli A.L."/>
            <person name="Rozas J."/>
            <person name="Schwartz L.M."/>
            <person name="Smith W."/>
            <person name="Southgate A."/>
            <person name="Vilcinskas A."/>
            <person name="Vogt R."/>
            <person name="Wang P."/>
            <person name="Werren J."/>
            <person name="Yu X.Q."/>
            <person name="Zhou J.J."/>
            <person name="Brown S.J."/>
            <person name="Scherer S.E."/>
            <person name="Richards S."/>
            <person name="Blissard G.W."/>
        </authorList>
    </citation>
    <scope>NUCLEOTIDE SEQUENCE</scope>
</reference>
<dbReference type="InterPro" id="IPR002656">
    <property type="entry name" value="Acyl_transf_3_dom"/>
</dbReference>
<feature type="transmembrane region" description="Helical" evidence="2">
    <location>
        <begin position="294"/>
        <end position="314"/>
    </location>
</feature>
<feature type="domain" description="Nose resistant-to-fluoxetine protein N-terminal" evidence="5">
    <location>
        <begin position="72"/>
        <end position="197"/>
    </location>
</feature>
<dbReference type="PANTHER" id="PTHR11161:SF71">
    <property type="entry name" value="NOSE RESISTANT-TO-FLUOXETINE PROTEIN N-TERMINAL DOMAIN-CONTAINING PROTEIN"/>
    <property type="match status" value="1"/>
</dbReference>
<evidence type="ECO:0000313" key="6">
    <source>
        <dbReference type="EMBL" id="KAG6452444.1"/>
    </source>
</evidence>
<dbReference type="PANTHER" id="PTHR11161">
    <property type="entry name" value="O-ACYLTRANSFERASE"/>
    <property type="match status" value="1"/>
</dbReference>
<proteinExistence type="predicted"/>
<dbReference type="Pfam" id="PF20146">
    <property type="entry name" value="NRF"/>
    <property type="match status" value="1"/>
</dbReference>
<comment type="caution">
    <text evidence="6">The sequence shown here is derived from an EMBL/GenBank/DDBJ whole genome shotgun (WGS) entry which is preliminary data.</text>
</comment>
<keyword evidence="2" id="KW-0812">Transmembrane</keyword>
<feature type="transmembrane region" description="Helical" evidence="2">
    <location>
        <begin position="441"/>
        <end position="460"/>
    </location>
</feature>
<keyword evidence="7" id="KW-1185">Reference proteome</keyword>